<dbReference type="Pfam" id="PF06034">
    <property type="entry name" value="DUF919"/>
    <property type="match status" value="1"/>
</dbReference>
<dbReference type="EMBL" id="MH124167">
    <property type="protein sequence ID" value="AXU41473.1"/>
    <property type="molecule type" value="Genomic_DNA"/>
</dbReference>
<evidence type="ECO:0000313" key="1">
    <source>
        <dbReference type="EMBL" id="AXU41473.1"/>
    </source>
</evidence>
<protein>
    <submittedName>
        <fullName evidence="1">AC29</fullName>
    </submittedName>
</protein>
<dbReference type="Proteomes" id="UP000501969">
    <property type="component" value="Segment"/>
</dbReference>
<evidence type="ECO:0000313" key="2">
    <source>
        <dbReference type="Proteomes" id="UP000501969"/>
    </source>
</evidence>
<dbReference type="GeneID" id="80533980"/>
<dbReference type="RefSeq" id="YP_010796485.1">
    <property type="nucleotide sequence ID" value="NC_076031.1"/>
</dbReference>
<name>A0A346TPG3_9ABAC</name>
<keyword evidence="2" id="KW-1185">Reference proteome</keyword>
<sequence>MNMNTNVERQLLNITAVKRQFSVKIEHLERLRRITKNTNELVYIEHQLFELRMLFLDYAYRNF</sequence>
<dbReference type="KEGG" id="vg:80533980"/>
<proteinExistence type="predicted"/>
<accession>A0A346TPG3</accession>
<dbReference type="InterPro" id="IPR009265">
    <property type="entry name" value="AcMNPV_Orf29"/>
</dbReference>
<reference evidence="1 2" key="1">
    <citation type="submission" date="2018-03" db="EMBL/GenBank/DDBJ databases">
        <title>Complete genome sequence of a second alphabaculovirus from the true armyworm, Mythimna unipuncta.</title>
        <authorList>
            <person name="Harrison R.L."/>
            <person name="Mowery J.D."/>
            <person name="Bauchan G.R."/>
            <person name="Theilmann D.A."/>
            <person name="Erlandson M.A."/>
        </authorList>
    </citation>
    <scope>NUCLEOTIDE SEQUENCE [LARGE SCALE GENOMIC DNA]</scope>
    <source>
        <strain evidence="1 2">KY310</strain>
    </source>
</reference>
<organism evidence="1 2">
    <name type="scientific">Mythimna unipuncta nucleopolyhedrovirus</name>
    <dbReference type="NCBI Taxonomy" id="447897"/>
    <lineage>
        <taxon>Viruses</taxon>
        <taxon>Viruses incertae sedis</taxon>
        <taxon>Naldaviricetes</taxon>
        <taxon>Lefavirales</taxon>
        <taxon>Baculoviridae</taxon>
        <taxon>Alphabaculovirus</taxon>
    </lineage>
</organism>